<keyword evidence="3" id="KW-0862">Zinc</keyword>
<reference evidence="8 9" key="1">
    <citation type="journal article" date="2012" name="Eukaryot. Cell">
        <title>Genome sequence of the fungus Glarea lozoyensis: the first genome sequence of a species from the Helotiaceae family.</title>
        <authorList>
            <person name="Youssar L."/>
            <person name="Gruening B.A."/>
            <person name="Erxleben A."/>
            <person name="Guenther S."/>
            <person name="Huettel W."/>
        </authorList>
    </citation>
    <scope>NUCLEOTIDE SEQUENCE [LARGE SCALE GENOMIC DNA]</scope>
    <source>
        <strain evidence="9">ATCC 74030 / MF5533</strain>
    </source>
</reference>
<keyword evidence="1" id="KW-0479">Metal-binding</keyword>
<dbReference type="InterPro" id="IPR017907">
    <property type="entry name" value="Znf_RING_CS"/>
</dbReference>
<evidence type="ECO:0000313" key="9">
    <source>
        <dbReference type="Proteomes" id="UP000005446"/>
    </source>
</evidence>
<feature type="compositionally biased region" description="Basic and acidic residues" evidence="5">
    <location>
        <begin position="62"/>
        <end position="75"/>
    </location>
</feature>
<evidence type="ECO:0000256" key="2">
    <source>
        <dbReference type="ARBA" id="ARBA00022771"/>
    </source>
</evidence>
<feature type="compositionally biased region" description="Acidic residues" evidence="5">
    <location>
        <begin position="322"/>
        <end position="335"/>
    </location>
</feature>
<dbReference type="FunFam" id="3.30.40.10:FF:000416">
    <property type="entry name" value="RBR-type E3 ubiquitin transferase"/>
    <property type="match status" value="1"/>
</dbReference>
<dbReference type="HOGENOM" id="CLU_652191_0_0_1"/>
<organism evidence="8 9">
    <name type="scientific">Glarea lozoyensis (strain ATCC 74030 / MF5533)</name>
    <dbReference type="NCBI Taxonomy" id="1104152"/>
    <lineage>
        <taxon>Eukaryota</taxon>
        <taxon>Fungi</taxon>
        <taxon>Dikarya</taxon>
        <taxon>Ascomycota</taxon>
        <taxon>Pezizomycotina</taxon>
        <taxon>Leotiomycetes</taxon>
        <taxon>Helotiales</taxon>
        <taxon>Helotiaceae</taxon>
        <taxon>Glarea</taxon>
    </lineage>
</organism>
<evidence type="ECO:0000256" key="4">
    <source>
        <dbReference type="PROSITE-ProRule" id="PRU00175"/>
    </source>
</evidence>
<proteinExistence type="predicted"/>
<accession>H0ECA2</accession>
<dbReference type="GO" id="GO:0004842">
    <property type="term" value="F:ubiquitin-protein transferase activity"/>
    <property type="evidence" value="ECO:0007669"/>
    <property type="project" value="InterPro"/>
</dbReference>
<dbReference type="InterPro" id="IPR001841">
    <property type="entry name" value="Znf_RING"/>
</dbReference>
<name>H0ECA2_GLAL7</name>
<evidence type="ECO:0000313" key="8">
    <source>
        <dbReference type="EMBL" id="EHL03845.1"/>
    </source>
</evidence>
<dbReference type="SUPFAM" id="SSF54495">
    <property type="entry name" value="UBC-like"/>
    <property type="match status" value="1"/>
</dbReference>
<feature type="region of interest" description="Disordered" evidence="5">
    <location>
        <begin position="317"/>
        <end position="336"/>
    </location>
</feature>
<dbReference type="SUPFAM" id="SSF57850">
    <property type="entry name" value="RING/U-box"/>
    <property type="match status" value="1"/>
</dbReference>
<evidence type="ECO:0000256" key="3">
    <source>
        <dbReference type="ARBA" id="ARBA00022833"/>
    </source>
</evidence>
<dbReference type="GO" id="GO:0008270">
    <property type="term" value="F:zinc ion binding"/>
    <property type="evidence" value="ECO:0007669"/>
    <property type="project" value="UniProtKB-KW"/>
</dbReference>
<dbReference type="PROSITE" id="PS00518">
    <property type="entry name" value="ZF_RING_1"/>
    <property type="match status" value="1"/>
</dbReference>
<evidence type="ECO:0000256" key="1">
    <source>
        <dbReference type="ARBA" id="ARBA00022723"/>
    </source>
</evidence>
<dbReference type="OrthoDB" id="1431934at2759"/>
<feature type="domain" description="RWD" evidence="7">
    <location>
        <begin position="6"/>
        <end position="155"/>
    </location>
</feature>
<comment type="caution">
    <text evidence="8">The sequence shown here is derived from an EMBL/GenBank/DDBJ whole genome shotgun (WGS) entry which is preliminary data.</text>
</comment>
<dbReference type="InParanoid" id="H0ECA2"/>
<feature type="region of interest" description="Disordered" evidence="5">
    <location>
        <begin position="49"/>
        <end position="75"/>
    </location>
</feature>
<dbReference type="Proteomes" id="UP000005446">
    <property type="component" value="Unassembled WGS sequence"/>
</dbReference>
<dbReference type="PROSITE" id="PS50089">
    <property type="entry name" value="ZF_RING_2"/>
    <property type="match status" value="1"/>
</dbReference>
<gene>
    <name evidence="8" type="ORF">M7I_0035</name>
</gene>
<keyword evidence="2 4" id="KW-0863">Zinc-finger</keyword>
<keyword evidence="9" id="KW-1185">Reference proteome</keyword>
<evidence type="ECO:0000259" key="6">
    <source>
        <dbReference type="PROSITE" id="PS50089"/>
    </source>
</evidence>
<feature type="domain" description="RING-type" evidence="6">
    <location>
        <begin position="194"/>
        <end position="239"/>
    </location>
</feature>
<dbReference type="InterPro" id="IPR016135">
    <property type="entry name" value="UBQ-conjugating_enzyme/RWD"/>
</dbReference>
<dbReference type="AlphaFoldDB" id="H0ECA2"/>
<dbReference type="InterPro" id="IPR031127">
    <property type="entry name" value="E3_UB_ligase_RBR"/>
</dbReference>
<dbReference type="CDD" id="cd23820">
    <property type="entry name" value="RWD_RNF14"/>
    <property type="match status" value="1"/>
</dbReference>
<dbReference type="Pfam" id="PF05773">
    <property type="entry name" value="RWD"/>
    <property type="match status" value="1"/>
</dbReference>
<sequence length="421" mass="47452">MDLREESDNEAKAIFPEIILNPNEPFSATIDLQVKPSNPVKVVFPAAADGILPTPPHSDTSSQHEGEPTRELENRSKFESHDLSYLPSLHLSIALPEGYPEEKPPQFKLSTNPAWLSRTHLDELEAYGKTMWEEAGRAVVAYGYIDFLQQSAENAFGFAEKGRLLEIPQDHKISLLDLDIRATQAAFAKETFDCGVCLDPKKGLVCHRMIDCGHVFCVECLQDFYNNAIKEGDLTFVRCLDPDCAKNRIAAQAASKKKRKVKTQLSPSELLQIPLEPEIVARYVKLKRKAALESDKNTIYCPRSWCQGAARSTKHKKSVGLEADDSSDEEGENDEQAAKAPNFLRNLYLRQHQPLLRVVATLAAIDKPNRDSHNEETYVAFKAVELMFEIESLEISLNRNLILMDKKQLNKPGCRCLFKWL</sequence>
<dbReference type="PANTHER" id="PTHR11685">
    <property type="entry name" value="RBR FAMILY RING FINGER AND IBR DOMAIN-CONTAINING"/>
    <property type="match status" value="1"/>
</dbReference>
<dbReference type="GO" id="GO:0016567">
    <property type="term" value="P:protein ubiquitination"/>
    <property type="evidence" value="ECO:0007669"/>
    <property type="project" value="InterPro"/>
</dbReference>
<dbReference type="InterPro" id="IPR006575">
    <property type="entry name" value="RWD_dom"/>
</dbReference>
<dbReference type="PROSITE" id="PS50908">
    <property type="entry name" value="RWD"/>
    <property type="match status" value="1"/>
</dbReference>
<dbReference type="EMBL" id="AGUE01000001">
    <property type="protein sequence ID" value="EHL03845.1"/>
    <property type="molecule type" value="Genomic_DNA"/>
</dbReference>
<evidence type="ECO:0000256" key="5">
    <source>
        <dbReference type="SAM" id="MobiDB-lite"/>
    </source>
</evidence>
<dbReference type="Gene3D" id="3.30.40.10">
    <property type="entry name" value="Zinc/RING finger domain, C3HC4 (zinc finger)"/>
    <property type="match status" value="1"/>
</dbReference>
<dbReference type="Gene3D" id="3.10.110.10">
    <property type="entry name" value="Ubiquitin Conjugating Enzyme"/>
    <property type="match status" value="1"/>
</dbReference>
<dbReference type="CDD" id="cd23134">
    <property type="entry name" value="RING-HC_ITT1-like"/>
    <property type="match status" value="1"/>
</dbReference>
<protein>
    <submittedName>
        <fullName evidence="8">Putative E3 ubiquitin-protein ligase itt1</fullName>
    </submittedName>
</protein>
<dbReference type="InterPro" id="IPR013083">
    <property type="entry name" value="Znf_RING/FYVE/PHD"/>
</dbReference>
<evidence type="ECO:0000259" key="7">
    <source>
        <dbReference type="PROSITE" id="PS50908"/>
    </source>
</evidence>